<comment type="subcellular location">
    <subcellularLocation>
        <location evidence="2">Cytoplasm</location>
    </subcellularLocation>
</comment>
<comment type="catalytic activity">
    <reaction evidence="1 10">
        <text>[protein]-peptidylproline (omega=180) = [protein]-peptidylproline (omega=0)</text>
        <dbReference type="Rhea" id="RHEA:16237"/>
        <dbReference type="Rhea" id="RHEA-COMP:10747"/>
        <dbReference type="Rhea" id="RHEA-COMP:10748"/>
        <dbReference type="ChEBI" id="CHEBI:83833"/>
        <dbReference type="ChEBI" id="CHEBI:83834"/>
        <dbReference type="EC" id="5.2.1.8"/>
    </reaction>
</comment>
<dbReference type="RefSeq" id="WP_118546222.1">
    <property type="nucleotide sequence ID" value="NZ_CP060632.1"/>
</dbReference>
<evidence type="ECO:0000256" key="5">
    <source>
        <dbReference type="ARBA" id="ARBA00023110"/>
    </source>
</evidence>
<dbReference type="PROSITE" id="PS50059">
    <property type="entry name" value="FKBP_PPIASE"/>
    <property type="match status" value="1"/>
</dbReference>
<dbReference type="FunFam" id="3.10.50.40:FF:000001">
    <property type="entry name" value="Trigger factor"/>
    <property type="match status" value="1"/>
</dbReference>
<dbReference type="Proteomes" id="UP000515819">
    <property type="component" value="Chromosome"/>
</dbReference>
<dbReference type="Pfam" id="PF00254">
    <property type="entry name" value="FKBP_C"/>
    <property type="match status" value="1"/>
</dbReference>
<name>A0A7G9FLE1_9FIRM</name>
<dbReference type="EMBL" id="CP060632">
    <property type="protein sequence ID" value="QNL99372.1"/>
    <property type="molecule type" value="Genomic_DNA"/>
</dbReference>
<dbReference type="SUPFAM" id="SSF54534">
    <property type="entry name" value="FKBP-like"/>
    <property type="match status" value="1"/>
</dbReference>
<dbReference type="AlphaFoldDB" id="A0A7G9FLE1"/>
<dbReference type="InterPro" id="IPR005215">
    <property type="entry name" value="Trig_fac"/>
</dbReference>
<dbReference type="NCBIfam" id="TIGR00115">
    <property type="entry name" value="tig"/>
    <property type="match status" value="1"/>
</dbReference>
<dbReference type="InterPro" id="IPR001179">
    <property type="entry name" value="PPIase_FKBP_dom"/>
</dbReference>
<dbReference type="EC" id="5.2.1.8" evidence="10"/>
<accession>A0A7G9FLE1</accession>
<keyword evidence="8" id="KW-0131">Cell cycle</keyword>
<comment type="similarity">
    <text evidence="3">Belongs to the FKBP-type PPIase family. Tig subfamily.</text>
</comment>
<keyword evidence="5 10" id="KW-0697">Rotamase</keyword>
<dbReference type="GO" id="GO:0015031">
    <property type="term" value="P:protein transport"/>
    <property type="evidence" value="ECO:0007669"/>
    <property type="project" value="InterPro"/>
</dbReference>
<keyword evidence="4" id="KW-0132">Cell division</keyword>
<evidence type="ECO:0000256" key="11">
    <source>
        <dbReference type="SAM" id="MobiDB-lite"/>
    </source>
</evidence>
<dbReference type="GO" id="GO:0006457">
    <property type="term" value="P:protein folding"/>
    <property type="evidence" value="ECO:0007669"/>
    <property type="project" value="InterPro"/>
</dbReference>
<dbReference type="GO" id="GO:0005737">
    <property type="term" value="C:cytoplasm"/>
    <property type="evidence" value="ECO:0007669"/>
    <property type="project" value="UniProtKB-SubCell"/>
</dbReference>
<keyword evidence="7 10" id="KW-0413">Isomerase</keyword>
<evidence type="ECO:0000256" key="10">
    <source>
        <dbReference type="PROSITE-ProRule" id="PRU00277"/>
    </source>
</evidence>
<dbReference type="Gene3D" id="1.10.3120.10">
    <property type="entry name" value="Trigger factor, C-terminal domain"/>
    <property type="match status" value="1"/>
</dbReference>
<dbReference type="InterPro" id="IPR008880">
    <property type="entry name" value="Trigger_fac_C"/>
</dbReference>
<dbReference type="InterPro" id="IPR046357">
    <property type="entry name" value="PPIase_dom_sf"/>
</dbReference>
<sequence>MKKFKTLGYVLSLALGMTMLTGCGKKVDGVDQQSMIDKYAAYCDLPDYKGLEYEETKSTVTDADVKTKIDSLLQQYATKTQVKEGTVKEGDNVNIDFVGSIDGEEFEGGNSNGSGYDLTLGSGSMIPGFEDGIIGHKVGETFNIKATFPENYGKDELNGKEADFKITINYITETQLPEYNDAFVASYTDATTILEYEDSVRKDLVEQYDKSDKSANESAVMQVLVEKTTYNEYPEQEMQDLIDKSISQQEQAASQYGYSLGDYVTARYGFQSESDFREYVQGLAEDYMKEKIAVCAVAKDAGITVDKAEVDDYKKTIMDYYGYDDESSLEENYTSEDLVYYALAQKVVDYLLENGKGVQATASDATVETPAATGSDASATDAE</sequence>
<feature type="region of interest" description="Disordered" evidence="11">
    <location>
        <begin position="362"/>
        <end position="383"/>
    </location>
</feature>
<dbReference type="GO" id="GO:0003755">
    <property type="term" value="F:peptidyl-prolyl cis-trans isomerase activity"/>
    <property type="evidence" value="ECO:0007669"/>
    <property type="project" value="UniProtKB-KW"/>
</dbReference>
<evidence type="ECO:0000256" key="2">
    <source>
        <dbReference type="ARBA" id="ARBA00004496"/>
    </source>
</evidence>
<evidence type="ECO:0000256" key="4">
    <source>
        <dbReference type="ARBA" id="ARBA00022618"/>
    </source>
</evidence>
<evidence type="ECO:0000313" key="13">
    <source>
        <dbReference type="EMBL" id="QNL99372.1"/>
    </source>
</evidence>
<dbReference type="GO" id="GO:0051301">
    <property type="term" value="P:cell division"/>
    <property type="evidence" value="ECO:0007669"/>
    <property type="project" value="UniProtKB-KW"/>
</dbReference>
<organism evidence="13 14">
    <name type="scientific">Wujia chipingensis</name>
    <dbReference type="NCBI Taxonomy" id="2763670"/>
    <lineage>
        <taxon>Bacteria</taxon>
        <taxon>Bacillati</taxon>
        <taxon>Bacillota</taxon>
        <taxon>Clostridia</taxon>
        <taxon>Lachnospirales</taxon>
        <taxon>Lachnospiraceae</taxon>
        <taxon>Wujia</taxon>
    </lineage>
</organism>
<gene>
    <name evidence="13" type="primary">tig</name>
    <name evidence="13" type="ORF">H9Q76_11740</name>
</gene>
<evidence type="ECO:0000259" key="12">
    <source>
        <dbReference type="PROSITE" id="PS50059"/>
    </source>
</evidence>
<evidence type="ECO:0000256" key="3">
    <source>
        <dbReference type="ARBA" id="ARBA00005464"/>
    </source>
</evidence>
<dbReference type="Gene3D" id="3.10.50.40">
    <property type="match status" value="1"/>
</dbReference>
<evidence type="ECO:0000256" key="9">
    <source>
        <dbReference type="ARBA" id="ARBA00024849"/>
    </source>
</evidence>
<dbReference type="KEGG" id="wcp:H9Q76_11740"/>
<evidence type="ECO:0000256" key="6">
    <source>
        <dbReference type="ARBA" id="ARBA00023186"/>
    </source>
</evidence>
<keyword evidence="14" id="KW-1185">Reference proteome</keyword>
<dbReference type="PROSITE" id="PS51257">
    <property type="entry name" value="PROKAR_LIPOPROTEIN"/>
    <property type="match status" value="1"/>
</dbReference>
<feature type="compositionally biased region" description="Low complexity" evidence="11">
    <location>
        <begin position="371"/>
        <end position="383"/>
    </location>
</feature>
<evidence type="ECO:0000256" key="1">
    <source>
        <dbReference type="ARBA" id="ARBA00000971"/>
    </source>
</evidence>
<keyword evidence="6" id="KW-0143">Chaperone</keyword>
<comment type="function">
    <text evidence="9">Involved in protein export. Acts as a chaperone by maintaining the newly synthesized protein in an open conformation. Functions as a peptidyl-prolyl cis-trans isomerase.</text>
</comment>
<evidence type="ECO:0000256" key="7">
    <source>
        <dbReference type="ARBA" id="ARBA00023235"/>
    </source>
</evidence>
<feature type="domain" description="PPIase FKBP-type" evidence="12">
    <location>
        <begin position="90"/>
        <end position="180"/>
    </location>
</feature>
<evidence type="ECO:0000313" key="14">
    <source>
        <dbReference type="Proteomes" id="UP000515819"/>
    </source>
</evidence>
<proteinExistence type="inferred from homology"/>
<dbReference type="SUPFAM" id="SSF109998">
    <property type="entry name" value="Triger factor/SurA peptide-binding domain-like"/>
    <property type="match status" value="1"/>
</dbReference>
<reference evidence="13 14" key="1">
    <citation type="submission" date="2020-08" db="EMBL/GenBank/DDBJ databases">
        <authorList>
            <person name="Liu C."/>
            <person name="Sun Q."/>
        </authorList>
    </citation>
    <scope>NUCLEOTIDE SEQUENCE [LARGE SCALE GENOMIC DNA]</scope>
    <source>
        <strain evidence="13 14">NSJ-4</strain>
    </source>
</reference>
<dbReference type="Pfam" id="PF05698">
    <property type="entry name" value="Trigger_C"/>
    <property type="match status" value="1"/>
</dbReference>
<evidence type="ECO:0000256" key="8">
    <source>
        <dbReference type="ARBA" id="ARBA00023306"/>
    </source>
</evidence>
<dbReference type="InterPro" id="IPR037041">
    <property type="entry name" value="Trigger_fac_C_sf"/>
</dbReference>
<protein>
    <recommendedName>
        <fullName evidence="10">peptidylprolyl isomerase</fullName>
        <ecNumber evidence="10">5.2.1.8</ecNumber>
    </recommendedName>
</protein>
<dbReference type="InterPro" id="IPR027304">
    <property type="entry name" value="Trigger_fact/SurA_dom_sf"/>
</dbReference>